<dbReference type="CDD" id="cd03022">
    <property type="entry name" value="DsbA_HCCA_Iso"/>
    <property type="match status" value="1"/>
</dbReference>
<dbReference type="EMBL" id="BROH01000001">
    <property type="protein sequence ID" value="GKY86987.1"/>
    <property type="molecule type" value="Genomic_DNA"/>
</dbReference>
<protein>
    <recommendedName>
        <fullName evidence="1">2-hydroxychromene-2-carboxylate isomerase</fullName>
        <ecNumber evidence="1">5.99.1.4</ecNumber>
    </recommendedName>
</protein>
<accession>A0ABQ5LPQ4</accession>
<dbReference type="RefSeq" id="WP_281840925.1">
    <property type="nucleotide sequence ID" value="NZ_BROH01000001.1"/>
</dbReference>
<sequence length="198" mass="21069">MPRIDVYFSTISPYTYLSLPRFRAVVAEYGLDVVWKPFDIVALYGRTGGTLPAERHPSRQAYRLADLARQAKRAGMPINVEPAFFPTNPAPASYAIIAAQQAGGGDMFALVEAVLAACWAGEKNIAEDEVVKAALAGAGFDPALADTGLFTGAEIYGRNLEDAVQAGVFGAPSFVTGDGALFWGQDRLDDLADHLAQG</sequence>
<evidence type="ECO:0000259" key="2">
    <source>
        <dbReference type="Pfam" id="PF01323"/>
    </source>
</evidence>
<comment type="similarity">
    <text evidence="1">Belongs to the GST superfamily. NadH family.</text>
</comment>
<dbReference type="Gene3D" id="3.40.30.10">
    <property type="entry name" value="Glutaredoxin"/>
    <property type="match status" value="1"/>
</dbReference>
<dbReference type="Proteomes" id="UP001144205">
    <property type="component" value="Unassembled WGS sequence"/>
</dbReference>
<keyword evidence="1 3" id="KW-0413">Isomerase</keyword>
<gene>
    <name evidence="3" type="ORF">STA1M1_08560</name>
</gene>
<dbReference type="InterPro" id="IPR051924">
    <property type="entry name" value="GST_Kappa/NadH"/>
</dbReference>
<dbReference type="InterPro" id="IPR001853">
    <property type="entry name" value="DSBA-like_thioredoxin_dom"/>
</dbReference>
<keyword evidence="4" id="KW-1185">Reference proteome</keyword>
<dbReference type="EC" id="5.99.1.4" evidence="1"/>
<evidence type="ECO:0000256" key="1">
    <source>
        <dbReference type="PIRNR" id="PIRNR006386"/>
    </source>
</evidence>
<comment type="catalytic activity">
    <reaction evidence="1">
        <text>2-hydroxychromene-2-carboxylate = (3E)-4-(2-hydroxyphenyl)-2-oxobut-3-enoate</text>
        <dbReference type="Rhea" id="RHEA:27401"/>
        <dbReference type="ChEBI" id="CHEBI:59350"/>
        <dbReference type="ChEBI" id="CHEBI:59353"/>
        <dbReference type="EC" id="5.99.1.4"/>
    </reaction>
</comment>
<dbReference type="InterPro" id="IPR044087">
    <property type="entry name" value="NahD-like"/>
</dbReference>
<evidence type="ECO:0000313" key="4">
    <source>
        <dbReference type="Proteomes" id="UP001144205"/>
    </source>
</evidence>
<evidence type="ECO:0000313" key="3">
    <source>
        <dbReference type="EMBL" id="GKY86987.1"/>
    </source>
</evidence>
<dbReference type="GO" id="GO:0016853">
    <property type="term" value="F:isomerase activity"/>
    <property type="evidence" value="ECO:0007669"/>
    <property type="project" value="UniProtKB-KW"/>
</dbReference>
<reference evidence="3" key="1">
    <citation type="journal article" date="2023" name="Int. J. Syst. Evol. Microbiol.">
        <title>Sinisalibacter aestuarii sp. nov., isolated from estuarine sediment of the Arakawa River.</title>
        <authorList>
            <person name="Arafat S.T."/>
            <person name="Hirano S."/>
            <person name="Sato A."/>
            <person name="Takeuchi K."/>
            <person name="Yasuda T."/>
            <person name="Terahara T."/>
            <person name="Hamada M."/>
            <person name="Kobayashi T."/>
        </authorList>
    </citation>
    <scope>NUCLEOTIDE SEQUENCE</scope>
    <source>
        <strain evidence="3">B-399</strain>
    </source>
</reference>
<dbReference type="PANTHER" id="PTHR42943:SF2">
    <property type="entry name" value="GLUTATHIONE S-TRANSFERASE KAPPA 1"/>
    <property type="match status" value="1"/>
</dbReference>
<dbReference type="PIRSF" id="PIRSF006386">
    <property type="entry name" value="HCCAis_GSTk"/>
    <property type="match status" value="1"/>
</dbReference>
<dbReference type="InterPro" id="IPR014440">
    <property type="entry name" value="HCCAis_GSTk"/>
</dbReference>
<feature type="domain" description="DSBA-like thioredoxin" evidence="2">
    <location>
        <begin position="4"/>
        <end position="196"/>
    </location>
</feature>
<dbReference type="InterPro" id="IPR036249">
    <property type="entry name" value="Thioredoxin-like_sf"/>
</dbReference>
<dbReference type="Pfam" id="PF01323">
    <property type="entry name" value="DSBA"/>
    <property type="match status" value="1"/>
</dbReference>
<name>A0ABQ5LPQ4_9RHOB</name>
<organism evidence="3 4">
    <name type="scientific">Sinisalibacter aestuarii</name>
    <dbReference type="NCBI Taxonomy" id="2949426"/>
    <lineage>
        <taxon>Bacteria</taxon>
        <taxon>Pseudomonadati</taxon>
        <taxon>Pseudomonadota</taxon>
        <taxon>Alphaproteobacteria</taxon>
        <taxon>Rhodobacterales</taxon>
        <taxon>Roseobacteraceae</taxon>
        <taxon>Sinisalibacter</taxon>
    </lineage>
</organism>
<dbReference type="SUPFAM" id="SSF52833">
    <property type="entry name" value="Thioredoxin-like"/>
    <property type="match status" value="1"/>
</dbReference>
<proteinExistence type="inferred from homology"/>
<comment type="caution">
    <text evidence="3">The sequence shown here is derived from an EMBL/GenBank/DDBJ whole genome shotgun (WGS) entry which is preliminary data.</text>
</comment>
<dbReference type="PANTHER" id="PTHR42943">
    <property type="entry name" value="GLUTATHIONE S-TRANSFERASE KAPPA"/>
    <property type="match status" value="1"/>
</dbReference>